<dbReference type="Proteomes" id="UP000638353">
    <property type="component" value="Unassembled WGS sequence"/>
</dbReference>
<sequence length="331" mass="35760">MHQGQRGHGREGHTVSAQARGRRFEKAGLVLGPVGGRAAALCRFAGRTGAVSSPASLAVVEEALGFAERLEGVDDVGEFMELWSASHIWGYTPNPYITRPKLSEANAAVLGHVQKLLEALAPEQLREVALGLSVDHDTVVVALELVEEAAAGDVTFRAQSMTDLQQEMLWNEARVGDEVDVLLLEAPSDWPPMPRAALVLALVWDVADLIGYAAELSTTETLPAPVLWQAAGAEHFCAGVPVPGTDLPVWAKIDAQPYDGRPLFGQAAQGELWRWSLSWQLPDGTPVHYTGGHTPTADIARWRAQRAVQDLLADPYRAKSPTSEDWLIPPP</sequence>
<name>A0A918XB07_9ACTN</name>
<reference evidence="1" key="2">
    <citation type="submission" date="2020-09" db="EMBL/GenBank/DDBJ databases">
        <authorList>
            <person name="Sun Q."/>
            <person name="Ohkuma M."/>
        </authorList>
    </citation>
    <scope>NUCLEOTIDE SEQUENCE</scope>
    <source>
        <strain evidence="1">JCM 4637</strain>
    </source>
</reference>
<reference evidence="1" key="1">
    <citation type="journal article" date="2014" name="Int. J. Syst. Evol. Microbiol.">
        <title>Complete genome sequence of Corynebacterium casei LMG S-19264T (=DSM 44701T), isolated from a smear-ripened cheese.</title>
        <authorList>
            <consortium name="US DOE Joint Genome Institute (JGI-PGF)"/>
            <person name="Walter F."/>
            <person name="Albersmeier A."/>
            <person name="Kalinowski J."/>
            <person name="Ruckert C."/>
        </authorList>
    </citation>
    <scope>NUCLEOTIDE SEQUENCE</scope>
    <source>
        <strain evidence="1">JCM 4637</strain>
    </source>
</reference>
<gene>
    <name evidence="1" type="ORF">GCM10010334_84030</name>
</gene>
<protein>
    <submittedName>
        <fullName evidence="1">Uncharacterized protein</fullName>
    </submittedName>
</protein>
<dbReference type="EMBL" id="BMVC01000037">
    <property type="protein sequence ID" value="GHD19957.1"/>
    <property type="molecule type" value="Genomic_DNA"/>
</dbReference>
<evidence type="ECO:0000313" key="2">
    <source>
        <dbReference type="Proteomes" id="UP000638353"/>
    </source>
</evidence>
<evidence type="ECO:0000313" key="1">
    <source>
        <dbReference type="EMBL" id="GHD19957.1"/>
    </source>
</evidence>
<organism evidence="1 2">
    <name type="scientific">Streptomyces finlayi</name>
    <dbReference type="NCBI Taxonomy" id="67296"/>
    <lineage>
        <taxon>Bacteria</taxon>
        <taxon>Bacillati</taxon>
        <taxon>Actinomycetota</taxon>
        <taxon>Actinomycetes</taxon>
        <taxon>Kitasatosporales</taxon>
        <taxon>Streptomycetaceae</taxon>
        <taxon>Streptomyces</taxon>
    </lineage>
</organism>
<proteinExistence type="predicted"/>
<comment type="caution">
    <text evidence="1">The sequence shown here is derived from an EMBL/GenBank/DDBJ whole genome shotgun (WGS) entry which is preliminary data.</text>
</comment>
<dbReference type="AlphaFoldDB" id="A0A918XB07"/>
<accession>A0A918XB07</accession>